<dbReference type="InterPro" id="IPR037521">
    <property type="entry name" value="FLCN/SMCR8_DENN"/>
</dbReference>
<dbReference type="RefSeq" id="XP_028029154.1">
    <property type="nucleotide sequence ID" value="XM_028173353.1"/>
</dbReference>
<dbReference type="Gene3D" id="1.10.10.1730">
    <property type="entry name" value="Folliculin"/>
    <property type="match status" value="1"/>
</dbReference>
<proteinExistence type="predicted"/>
<organism evidence="2 3">
    <name type="scientific">Bombyx mandarina</name>
    <name type="common">Wild silk moth</name>
    <name type="synonym">Wild silkworm</name>
    <dbReference type="NCBI Taxonomy" id="7092"/>
    <lineage>
        <taxon>Eukaryota</taxon>
        <taxon>Metazoa</taxon>
        <taxon>Ecdysozoa</taxon>
        <taxon>Arthropoda</taxon>
        <taxon>Hexapoda</taxon>
        <taxon>Insecta</taxon>
        <taxon>Pterygota</taxon>
        <taxon>Neoptera</taxon>
        <taxon>Endopterygota</taxon>
        <taxon>Lepidoptera</taxon>
        <taxon>Glossata</taxon>
        <taxon>Ditrysia</taxon>
        <taxon>Bombycoidea</taxon>
        <taxon>Bombycidae</taxon>
        <taxon>Bombycinae</taxon>
        <taxon>Bombyx</taxon>
    </lineage>
</organism>
<dbReference type="Pfam" id="PF11704">
    <property type="entry name" value="Folliculin"/>
    <property type="match status" value="1"/>
</dbReference>
<evidence type="ECO:0000313" key="3">
    <source>
        <dbReference type="RefSeq" id="XP_028029154.1"/>
    </source>
</evidence>
<dbReference type="GO" id="GO:0005829">
    <property type="term" value="C:cytosol"/>
    <property type="evidence" value="ECO:0007669"/>
    <property type="project" value="TreeGrafter"/>
</dbReference>
<reference evidence="3" key="1">
    <citation type="submission" date="2025-08" db="UniProtKB">
        <authorList>
            <consortium name="RefSeq"/>
        </authorList>
    </citation>
    <scope>IDENTIFICATION</scope>
    <source>
        <tissue evidence="3">Silk gland</tissue>
    </source>
</reference>
<dbReference type="KEGG" id="bman:114242257"/>
<dbReference type="GO" id="GO:0000122">
    <property type="term" value="P:negative regulation of transcription by RNA polymerase II"/>
    <property type="evidence" value="ECO:0007669"/>
    <property type="project" value="TreeGrafter"/>
</dbReference>
<keyword evidence="2" id="KW-1185">Reference proteome</keyword>
<dbReference type="AlphaFoldDB" id="A0A6J2JL98"/>
<dbReference type="PANTHER" id="PTHR31441:SF2">
    <property type="entry name" value="FOLLICULIN"/>
    <property type="match status" value="1"/>
</dbReference>
<dbReference type="OrthoDB" id="5599713at2759"/>
<dbReference type="GeneID" id="114242257"/>
<name>A0A6J2JL98_BOMMA</name>
<dbReference type="InterPro" id="IPR021713">
    <property type="entry name" value="Folliculin"/>
</dbReference>
<sequence>MNAILTLCHFCEAHGPRSLFCTFTTDNDEHITEPSKASVQCTGCASLGPETVLKSTDDDGTIYCSRESVPSADVTSFLRQAAIRSITCEVNWSKDGGIVYFSEAQGHVLSFTFQLCDTRARGLKRWFSILVLMKDKMLLLNITPMLSEHMKNIAAELQKLAVAVFDEEQKICSQRALRLRTGRNDFGQSRSLVQLTGNKEIFKLLHSHFSWILKAGACVFSENLYTSQDLLKKISPIIPILESNSSVIESKAKYIPMRVLESMLSNNVFRVMLFCTLTGVNIQMQTNFRDPEEILISFRSLLPEFDSSAKHKKPNTDPCIISEIEHGNFISKWMQTLPVNCPTLMKKIEIAIKNEHFNEAVLRQHVLSLVLQWQGIAQAVKSTMKSSDNKTDSVKLKQILGVAQYDETLLKYWMDAFCK</sequence>
<dbReference type="CTD" id="109623"/>
<dbReference type="PROSITE" id="PS51834">
    <property type="entry name" value="DENN_FLCN_SMCR8"/>
    <property type="match status" value="1"/>
</dbReference>
<dbReference type="InterPro" id="IPR044886">
    <property type="entry name" value="FLCN_DENN_C_sf"/>
</dbReference>
<evidence type="ECO:0000313" key="2">
    <source>
        <dbReference type="Proteomes" id="UP000504629"/>
    </source>
</evidence>
<dbReference type="InterPro" id="IPR037520">
    <property type="entry name" value="Folliculin/SMCR8_longin"/>
</dbReference>
<dbReference type="PANTHER" id="PTHR31441">
    <property type="entry name" value="FOLLICULIN FAMILY MEMBER"/>
    <property type="match status" value="1"/>
</dbReference>
<accession>A0A6J2JL98</accession>
<dbReference type="Proteomes" id="UP000504629">
    <property type="component" value="Unplaced"/>
</dbReference>
<feature type="domain" description="UDENN FLCN/SMCR8-type" evidence="1">
    <location>
        <begin position="42"/>
        <end position="419"/>
    </location>
</feature>
<protein>
    <submittedName>
        <fullName evidence="3">Folliculin isoform X1</fullName>
    </submittedName>
</protein>
<gene>
    <name evidence="3" type="primary">LOC114242257</name>
</gene>
<evidence type="ECO:0000259" key="1">
    <source>
        <dbReference type="PROSITE" id="PS51834"/>
    </source>
</evidence>
<dbReference type="GO" id="GO:1904263">
    <property type="term" value="P:positive regulation of TORC1 signaling"/>
    <property type="evidence" value="ECO:0007669"/>
    <property type="project" value="TreeGrafter"/>
</dbReference>
<dbReference type="GO" id="GO:0005096">
    <property type="term" value="F:GTPase activator activity"/>
    <property type="evidence" value="ECO:0007669"/>
    <property type="project" value="InterPro"/>
</dbReference>